<accession>K0Q314</accession>
<proteinExistence type="predicted"/>
<dbReference type="HOGENOM" id="CLU_044469_0_0_5"/>
<dbReference type="AlphaFoldDB" id="K0Q314"/>
<dbReference type="eggNOG" id="COG3590">
    <property type="taxonomic scope" value="Bacteria"/>
</dbReference>
<comment type="caution">
    <text evidence="1">The sequence shown here is derived from an EMBL/GenBank/DDBJ whole genome shotgun (WGS) entry which is preliminary data.</text>
</comment>
<organism evidence="1 2">
    <name type="scientific">Rhizobium mesoamericanum STM3625</name>
    <dbReference type="NCBI Taxonomy" id="1211777"/>
    <lineage>
        <taxon>Bacteria</taxon>
        <taxon>Pseudomonadati</taxon>
        <taxon>Pseudomonadota</taxon>
        <taxon>Alphaproteobacteria</taxon>
        <taxon>Hyphomicrobiales</taxon>
        <taxon>Rhizobiaceae</taxon>
        <taxon>Rhizobium/Agrobacterium group</taxon>
        <taxon>Rhizobium</taxon>
    </lineage>
</organism>
<reference evidence="1 2" key="1">
    <citation type="journal article" date="2013" name="Genome Announc.">
        <title>Draft Genome Sequence of Rhizobium mesoamericanum STM3625, a Nitrogen-Fixing Symbiont of Mimosa pudica Isolated in French Guiana (South America).</title>
        <authorList>
            <person name="Moulin L."/>
            <person name="Mornico D."/>
            <person name="Melkonian R."/>
            <person name="Klonowska A."/>
        </authorList>
    </citation>
    <scope>NUCLEOTIDE SEQUENCE [LARGE SCALE GENOMIC DNA]</scope>
    <source>
        <strain evidence="1 2">STM3625</strain>
    </source>
</reference>
<dbReference type="Proteomes" id="UP000009319">
    <property type="component" value="Unassembled WGS sequence"/>
</dbReference>
<evidence type="ECO:0000313" key="2">
    <source>
        <dbReference type="Proteomes" id="UP000009319"/>
    </source>
</evidence>
<evidence type="ECO:0000313" key="1">
    <source>
        <dbReference type="EMBL" id="CCM79125.1"/>
    </source>
</evidence>
<sequence>MPATVTVWEKDPALAARIITVPAPDIAKTPLAFHLIPSLGDNPPKAVEFRYWNAAATLRRAADFWAASSQPPVKWRGGQVMDVFLDRGEALNSEYDGVTLSFYHGSTAGHPTLVVYSGESPDLLCHELGHAVLDAIRSDLFEADELEVKAFGESFGDMSAVLCAMQLPTFCSFVLAEILGRDFWSSSSLSRVGQQFGSALRLVKPADADVDCLRNAWNNHFYIDPAQLSQVGLADAIWANAHSFSRIFTGAFFEALSGMLSVRAGTSLEPETLRQVSDDMRDILVGATRRVQLVPRFAAEIAAAMVEESDKYDHGYPNVFQGVFVRRNILPQAIS</sequence>
<protein>
    <submittedName>
        <fullName evidence="1">Uncharacterized protein</fullName>
    </submittedName>
</protein>
<dbReference type="STRING" id="1211777.BN77_p10370"/>
<dbReference type="RefSeq" id="WP_007536109.1">
    <property type="nucleotide sequence ID" value="NZ_HF536773.1"/>
</dbReference>
<gene>
    <name evidence="1" type="ORF">BN77_p10370</name>
</gene>
<keyword evidence="2" id="KW-1185">Reference proteome</keyword>
<dbReference type="SUPFAM" id="SSF55486">
    <property type="entry name" value="Metalloproteases ('zincins'), catalytic domain"/>
    <property type="match status" value="1"/>
</dbReference>
<name>K0Q314_9HYPH</name>
<dbReference type="EMBL" id="CANI01000043">
    <property type="protein sequence ID" value="CCM79125.1"/>
    <property type="molecule type" value="Genomic_DNA"/>
</dbReference>